<dbReference type="Proteomes" id="UP000597338">
    <property type="component" value="Unassembled WGS sequence"/>
</dbReference>
<evidence type="ECO:0000256" key="2">
    <source>
        <dbReference type="ARBA" id="ARBA00023015"/>
    </source>
</evidence>
<evidence type="ECO:0000256" key="1">
    <source>
        <dbReference type="ARBA" id="ARBA00010641"/>
    </source>
</evidence>
<comment type="caution">
    <text evidence="7">The sequence shown here is derived from an EMBL/GenBank/DDBJ whole genome shotgun (WGS) entry which is preliminary data.</text>
</comment>
<organism evidence="7 8">
    <name type="scientific">Parapedobacter defluvii</name>
    <dbReference type="NCBI Taxonomy" id="2045106"/>
    <lineage>
        <taxon>Bacteria</taxon>
        <taxon>Pseudomonadati</taxon>
        <taxon>Bacteroidota</taxon>
        <taxon>Sphingobacteriia</taxon>
        <taxon>Sphingobacteriales</taxon>
        <taxon>Sphingobacteriaceae</taxon>
        <taxon>Parapedobacter</taxon>
    </lineage>
</organism>
<dbReference type="Gene3D" id="1.10.10.10">
    <property type="entry name" value="Winged helix-like DNA-binding domain superfamily/Winged helix DNA-binding domain"/>
    <property type="match status" value="1"/>
</dbReference>
<dbReference type="InterPro" id="IPR007627">
    <property type="entry name" value="RNA_pol_sigma70_r2"/>
</dbReference>
<dbReference type="EMBL" id="BMIK01000003">
    <property type="protein sequence ID" value="GGC23689.1"/>
    <property type="molecule type" value="Genomic_DNA"/>
</dbReference>
<protein>
    <submittedName>
        <fullName evidence="7">RNA polymerase sigma-70 factor</fullName>
    </submittedName>
</protein>
<dbReference type="NCBIfam" id="TIGR02937">
    <property type="entry name" value="sigma70-ECF"/>
    <property type="match status" value="1"/>
</dbReference>
<dbReference type="PANTHER" id="PTHR43133:SF46">
    <property type="entry name" value="RNA POLYMERASE SIGMA-70 FACTOR ECF SUBFAMILY"/>
    <property type="match status" value="1"/>
</dbReference>
<dbReference type="SUPFAM" id="SSF88946">
    <property type="entry name" value="Sigma2 domain of RNA polymerase sigma factors"/>
    <property type="match status" value="1"/>
</dbReference>
<keyword evidence="8" id="KW-1185">Reference proteome</keyword>
<dbReference type="InterPro" id="IPR013249">
    <property type="entry name" value="RNA_pol_sigma70_r4_t2"/>
</dbReference>
<accession>A0ABQ1LF02</accession>
<proteinExistence type="inferred from homology"/>
<dbReference type="InterPro" id="IPR013325">
    <property type="entry name" value="RNA_pol_sigma_r2"/>
</dbReference>
<dbReference type="PANTHER" id="PTHR43133">
    <property type="entry name" value="RNA POLYMERASE ECF-TYPE SIGMA FACTO"/>
    <property type="match status" value="1"/>
</dbReference>
<evidence type="ECO:0000313" key="8">
    <source>
        <dbReference type="Proteomes" id="UP000597338"/>
    </source>
</evidence>
<evidence type="ECO:0000256" key="3">
    <source>
        <dbReference type="ARBA" id="ARBA00023082"/>
    </source>
</evidence>
<keyword evidence="3" id="KW-0731">Sigma factor</keyword>
<evidence type="ECO:0000259" key="6">
    <source>
        <dbReference type="Pfam" id="PF08281"/>
    </source>
</evidence>
<dbReference type="Pfam" id="PF04542">
    <property type="entry name" value="Sigma70_r2"/>
    <property type="match status" value="1"/>
</dbReference>
<evidence type="ECO:0000256" key="4">
    <source>
        <dbReference type="ARBA" id="ARBA00023163"/>
    </source>
</evidence>
<dbReference type="RefSeq" id="WP_229717464.1">
    <property type="nucleotide sequence ID" value="NZ_BMIK01000003.1"/>
</dbReference>
<dbReference type="SUPFAM" id="SSF88659">
    <property type="entry name" value="Sigma3 and sigma4 domains of RNA polymerase sigma factors"/>
    <property type="match status" value="1"/>
</dbReference>
<feature type="domain" description="RNA polymerase sigma-70 region 2" evidence="5">
    <location>
        <begin position="33"/>
        <end position="97"/>
    </location>
</feature>
<dbReference type="Pfam" id="PF08281">
    <property type="entry name" value="Sigma70_r4_2"/>
    <property type="match status" value="1"/>
</dbReference>
<keyword evidence="2" id="KW-0805">Transcription regulation</keyword>
<reference evidence="8" key="1">
    <citation type="journal article" date="2019" name="Int. J. Syst. Evol. Microbiol.">
        <title>The Global Catalogue of Microorganisms (GCM) 10K type strain sequencing project: providing services to taxonomists for standard genome sequencing and annotation.</title>
        <authorList>
            <consortium name="The Broad Institute Genomics Platform"/>
            <consortium name="The Broad Institute Genome Sequencing Center for Infectious Disease"/>
            <person name="Wu L."/>
            <person name="Ma J."/>
        </authorList>
    </citation>
    <scope>NUCLEOTIDE SEQUENCE [LARGE SCALE GENOMIC DNA]</scope>
    <source>
        <strain evidence="8">CGMCC 1.15342</strain>
    </source>
</reference>
<evidence type="ECO:0000259" key="5">
    <source>
        <dbReference type="Pfam" id="PF04542"/>
    </source>
</evidence>
<name>A0ABQ1LF02_9SPHI</name>
<dbReference type="Gene3D" id="1.10.1740.10">
    <property type="match status" value="1"/>
</dbReference>
<feature type="domain" description="RNA polymerase sigma factor 70 region 4 type 2" evidence="6">
    <location>
        <begin position="131"/>
        <end position="181"/>
    </location>
</feature>
<sequence length="206" mass="23906">MSIFAYMQGDGNRTESELLEGVRNDVPGTFEQLFNTHWEDLYRLAYHRLHVQSEAEDIVQDIFTDVWSRRHSLAIKTSIRTYLRGALKYQLIKRASRADLQQQAMAHLLHRMETIEASVMDMMAAGEINRTLHEAVQRFPENMRRIFLMRAEEFTVAEIATALGLSEQTVKNNTTDALRRLRVVLAQKHPDIPPSFYLLLTLFIKS</sequence>
<evidence type="ECO:0000313" key="7">
    <source>
        <dbReference type="EMBL" id="GGC23689.1"/>
    </source>
</evidence>
<dbReference type="InterPro" id="IPR036388">
    <property type="entry name" value="WH-like_DNA-bd_sf"/>
</dbReference>
<dbReference type="InterPro" id="IPR014284">
    <property type="entry name" value="RNA_pol_sigma-70_dom"/>
</dbReference>
<dbReference type="InterPro" id="IPR039425">
    <property type="entry name" value="RNA_pol_sigma-70-like"/>
</dbReference>
<comment type="similarity">
    <text evidence="1">Belongs to the sigma-70 factor family. ECF subfamily.</text>
</comment>
<gene>
    <name evidence="7" type="ORF">GCM10011386_14560</name>
</gene>
<keyword evidence="4" id="KW-0804">Transcription</keyword>
<dbReference type="InterPro" id="IPR013324">
    <property type="entry name" value="RNA_pol_sigma_r3/r4-like"/>
</dbReference>